<gene>
    <name evidence="2" type="ORF">GOEFS_057_00070</name>
</gene>
<dbReference type="Proteomes" id="UP000035034">
    <property type="component" value="Unassembled WGS sequence"/>
</dbReference>
<evidence type="ECO:0000313" key="3">
    <source>
        <dbReference type="Proteomes" id="UP000035034"/>
    </source>
</evidence>
<dbReference type="PANTHER" id="PTHR43591">
    <property type="entry name" value="METHYLTRANSFERASE"/>
    <property type="match status" value="1"/>
</dbReference>
<evidence type="ECO:0000313" key="2">
    <source>
        <dbReference type="EMBL" id="GAB18531.1"/>
    </source>
</evidence>
<sequence>MKFSIVSVMTKVTPTHHDYLPAAGRDALLPFYDLMTRLYGVGWAHRRLLSRSDLSPGQRVLEIGCGTGNLAVAAIRAAPGIALTAIDPDPLALQRAHRKSAEIDFERGYAQELRFGGGVFNRVLSAFMLHHLDDDATKSAVAELFRVVRPGGSVHIVDFVELGHTFSRRNHPTFRSTEATSELLYQAGFTVAEPDVLRRRMLGTIAFYTAVKDEVR</sequence>
<feature type="domain" description="Methyltransferase" evidence="1">
    <location>
        <begin position="60"/>
        <end position="152"/>
    </location>
</feature>
<protein>
    <submittedName>
        <fullName evidence="2">Putative methyltransferase</fullName>
    </submittedName>
</protein>
<keyword evidence="3" id="KW-1185">Reference proteome</keyword>
<dbReference type="AlphaFoldDB" id="H0R0D0"/>
<proteinExistence type="predicted"/>
<dbReference type="SUPFAM" id="SSF53335">
    <property type="entry name" value="S-adenosyl-L-methionine-dependent methyltransferases"/>
    <property type="match status" value="1"/>
</dbReference>
<dbReference type="EMBL" id="BAEH01000057">
    <property type="protein sequence ID" value="GAB18531.1"/>
    <property type="molecule type" value="Genomic_DNA"/>
</dbReference>
<dbReference type="Gene3D" id="3.40.50.150">
    <property type="entry name" value="Vaccinia Virus protein VP39"/>
    <property type="match status" value="1"/>
</dbReference>
<dbReference type="InterPro" id="IPR041698">
    <property type="entry name" value="Methyltransf_25"/>
</dbReference>
<name>H0R0D0_9ACTN</name>
<dbReference type="eggNOG" id="COG2226">
    <property type="taxonomic scope" value="Bacteria"/>
</dbReference>
<keyword evidence="2" id="KW-0489">Methyltransferase</keyword>
<evidence type="ECO:0000259" key="1">
    <source>
        <dbReference type="Pfam" id="PF13649"/>
    </source>
</evidence>
<dbReference type="CDD" id="cd02440">
    <property type="entry name" value="AdoMet_MTases"/>
    <property type="match status" value="1"/>
</dbReference>
<dbReference type="STRING" id="1077974.GOEFS_057_00070"/>
<reference evidence="2 3" key="1">
    <citation type="submission" date="2011-12" db="EMBL/GenBank/DDBJ databases">
        <title>Whole genome shotgun sequence of Gordonia effusa NBRC 100432.</title>
        <authorList>
            <person name="Yoshida I."/>
            <person name="Takarada H."/>
            <person name="Hosoyama A."/>
            <person name="Tsuchikane K."/>
            <person name="Katsumata H."/>
            <person name="Yamazaki S."/>
            <person name="Fujita N."/>
        </authorList>
    </citation>
    <scope>NUCLEOTIDE SEQUENCE [LARGE SCALE GENOMIC DNA]</scope>
    <source>
        <strain evidence="2 3">NBRC 100432</strain>
    </source>
</reference>
<comment type="caution">
    <text evidence="2">The sequence shown here is derived from an EMBL/GenBank/DDBJ whole genome shotgun (WGS) entry which is preliminary data.</text>
</comment>
<dbReference type="GO" id="GO:0032259">
    <property type="term" value="P:methylation"/>
    <property type="evidence" value="ECO:0007669"/>
    <property type="project" value="UniProtKB-KW"/>
</dbReference>
<organism evidence="2 3">
    <name type="scientific">Gordonia effusa NBRC 100432</name>
    <dbReference type="NCBI Taxonomy" id="1077974"/>
    <lineage>
        <taxon>Bacteria</taxon>
        <taxon>Bacillati</taxon>
        <taxon>Actinomycetota</taxon>
        <taxon>Actinomycetes</taxon>
        <taxon>Mycobacteriales</taxon>
        <taxon>Gordoniaceae</taxon>
        <taxon>Gordonia</taxon>
    </lineage>
</organism>
<keyword evidence="2" id="KW-0808">Transferase</keyword>
<dbReference type="Pfam" id="PF13649">
    <property type="entry name" value="Methyltransf_25"/>
    <property type="match status" value="1"/>
</dbReference>
<dbReference type="GO" id="GO:0008168">
    <property type="term" value="F:methyltransferase activity"/>
    <property type="evidence" value="ECO:0007669"/>
    <property type="project" value="UniProtKB-KW"/>
</dbReference>
<accession>H0R0D0</accession>
<dbReference type="InterPro" id="IPR029063">
    <property type="entry name" value="SAM-dependent_MTases_sf"/>
</dbReference>